<reference evidence="2" key="1">
    <citation type="submission" date="2022-07" db="EMBL/GenBank/DDBJ databases">
        <title>Chromosome-level genome of Muraenolepis orangiensis.</title>
        <authorList>
            <person name="Kim J."/>
        </authorList>
    </citation>
    <scope>NUCLEOTIDE SEQUENCE</scope>
    <source>
        <strain evidence="2">KU_S4_2022</strain>
        <tissue evidence="2">Muscle</tissue>
    </source>
</reference>
<accession>A0A9Q0DUU5</accession>
<gene>
    <name evidence="2" type="ORF">NHX12_005934</name>
</gene>
<protein>
    <submittedName>
        <fullName evidence="2">Uncharacterized protein</fullName>
    </submittedName>
</protein>
<dbReference type="OrthoDB" id="10630486at2759"/>
<keyword evidence="3" id="KW-1185">Reference proteome</keyword>
<name>A0A9Q0DUU5_9TELE</name>
<dbReference type="Proteomes" id="UP001148018">
    <property type="component" value="Unassembled WGS sequence"/>
</dbReference>
<feature type="region of interest" description="Disordered" evidence="1">
    <location>
        <begin position="1"/>
        <end position="127"/>
    </location>
</feature>
<proteinExistence type="predicted"/>
<feature type="compositionally biased region" description="Basic and acidic residues" evidence="1">
    <location>
        <begin position="34"/>
        <end position="74"/>
    </location>
</feature>
<evidence type="ECO:0000313" key="3">
    <source>
        <dbReference type="Proteomes" id="UP001148018"/>
    </source>
</evidence>
<feature type="compositionally biased region" description="Basic and acidic residues" evidence="1">
    <location>
        <begin position="111"/>
        <end position="123"/>
    </location>
</feature>
<comment type="caution">
    <text evidence="2">The sequence shown here is derived from an EMBL/GenBank/DDBJ whole genome shotgun (WGS) entry which is preliminary data.</text>
</comment>
<organism evidence="2 3">
    <name type="scientific">Muraenolepis orangiensis</name>
    <name type="common">Patagonian moray cod</name>
    <dbReference type="NCBI Taxonomy" id="630683"/>
    <lineage>
        <taxon>Eukaryota</taxon>
        <taxon>Metazoa</taxon>
        <taxon>Chordata</taxon>
        <taxon>Craniata</taxon>
        <taxon>Vertebrata</taxon>
        <taxon>Euteleostomi</taxon>
        <taxon>Actinopterygii</taxon>
        <taxon>Neopterygii</taxon>
        <taxon>Teleostei</taxon>
        <taxon>Neoteleostei</taxon>
        <taxon>Acanthomorphata</taxon>
        <taxon>Zeiogadaria</taxon>
        <taxon>Gadariae</taxon>
        <taxon>Gadiformes</taxon>
        <taxon>Muraenolepidoidei</taxon>
        <taxon>Muraenolepididae</taxon>
        <taxon>Muraenolepis</taxon>
    </lineage>
</organism>
<dbReference type="EMBL" id="JANIIK010000112">
    <property type="protein sequence ID" value="KAJ3593600.1"/>
    <property type="molecule type" value="Genomic_DNA"/>
</dbReference>
<dbReference type="AlphaFoldDB" id="A0A9Q0DUU5"/>
<sequence length="201" mass="23105">MQTLPPPYFEERTSCLLLKEDQDEEDGGTYWRQDALREDMQSDERDRDNGGEDEERTNALREDMQSDERDRDNGGEDEERTSSSSEQETDVEECGEIEKRSSGRVGDSEDSTGKQEVRQDKKPAWTPGFLSRNNRDVYHYAGHDIIIYESLDSYGSVMWPAVSYPGHMTQRGHISGPMAHIPDQMSQMYGQMYKNTTLMVV</sequence>
<evidence type="ECO:0000256" key="1">
    <source>
        <dbReference type="SAM" id="MobiDB-lite"/>
    </source>
</evidence>
<evidence type="ECO:0000313" key="2">
    <source>
        <dbReference type="EMBL" id="KAJ3593600.1"/>
    </source>
</evidence>